<dbReference type="PANTHER" id="PTHR30093:SF2">
    <property type="entry name" value="TYPE II SECRETION SYSTEM PROTEIN H"/>
    <property type="match status" value="1"/>
</dbReference>
<keyword evidence="1" id="KW-0488">Methylation</keyword>
<dbReference type="AlphaFoldDB" id="A0A844G0K6"/>
<name>A0A844G0K6_9BACT</name>
<organism evidence="3 4">
    <name type="scientific">Victivallis lenta</name>
    <dbReference type="NCBI Taxonomy" id="2606640"/>
    <lineage>
        <taxon>Bacteria</taxon>
        <taxon>Pseudomonadati</taxon>
        <taxon>Lentisphaerota</taxon>
        <taxon>Lentisphaeria</taxon>
        <taxon>Victivallales</taxon>
        <taxon>Victivallaceae</taxon>
        <taxon>Victivallis</taxon>
    </lineage>
</organism>
<dbReference type="InterPro" id="IPR045584">
    <property type="entry name" value="Pilin-like"/>
</dbReference>
<feature type="transmembrane region" description="Helical" evidence="2">
    <location>
        <begin position="7"/>
        <end position="28"/>
    </location>
</feature>
<dbReference type="EMBL" id="VUNS01000003">
    <property type="protein sequence ID" value="MST96201.1"/>
    <property type="molecule type" value="Genomic_DNA"/>
</dbReference>
<dbReference type="NCBIfam" id="TIGR02532">
    <property type="entry name" value="IV_pilin_GFxxxE"/>
    <property type="match status" value="1"/>
</dbReference>
<evidence type="ECO:0000256" key="2">
    <source>
        <dbReference type="SAM" id="Phobius"/>
    </source>
</evidence>
<dbReference type="InterPro" id="IPR012902">
    <property type="entry name" value="N_methyl_site"/>
</dbReference>
<proteinExistence type="predicted"/>
<dbReference type="Proteomes" id="UP000435649">
    <property type="component" value="Unassembled WGS sequence"/>
</dbReference>
<keyword evidence="2" id="KW-0472">Membrane</keyword>
<dbReference type="Gene3D" id="3.30.700.10">
    <property type="entry name" value="Glycoprotein, Type 4 Pilin"/>
    <property type="match status" value="1"/>
</dbReference>
<keyword evidence="2" id="KW-0812">Transmembrane</keyword>
<dbReference type="PRINTS" id="PR00813">
    <property type="entry name" value="BCTERIALGSPG"/>
</dbReference>
<protein>
    <submittedName>
        <fullName evidence="3">Prepilin-type N-terminal cleavage/methylation domain-containing protein</fullName>
    </submittedName>
</protein>
<dbReference type="InterPro" id="IPR000983">
    <property type="entry name" value="Bac_GSPG_pilin"/>
</dbReference>
<keyword evidence="2" id="KW-1133">Transmembrane helix</keyword>
<keyword evidence="4" id="KW-1185">Reference proteome</keyword>
<evidence type="ECO:0000256" key="1">
    <source>
        <dbReference type="ARBA" id="ARBA00022481"/>
    </source>
</evidence>
<dbReference type="PANTHER" id="PTHR30093">
    <property type="entry name" value="GENERAL SECRETION PATHWAY PROTEIN G"/>
    <property type="match status" value="1"/>
</dbReference>
<reference evidence="3 4" key="1">
    <citation type="submission" date="2019-08" db="EMBL/GenBank/DDBJ databases">
        <title>In-depth cultivation of the pig gut microbiome towards novel bacterial diversity and tailored functional studies.</title>
        <authorList>
            <person name="Wylensek D."/>
            <person name="Hitch T.C.A."/>
            <person name="Clavel T."/>
        </authorList>
    </citation>
    <scope>NUCLEOTIDE SEQUENCE [LARGE SCALE GENOMIC DNA]</scope>
    <source>
        <strain evidence="3 4">BBE-744-WT-12</strain>
    </source>
</reference>
<gene>
    <name evidence="3" type="ORF">FYJ85_03965</name>
</gene>
<dbReference type="GO" id="GO:0015627">
    <property type="term" value="C:type II protein secretion system complex"/>
    <property type="evidence" value="ECO:0007669"/>
    <property type="project" value="InterPro"/>
</dbReference>
<comment type="caution">
    <text evidence="3">The sequence shown here is derived from an EMBL/GenBank/DDBJ whole genome shotgun (WGS) entry which is preliminary data.</text>
</comment>
<accession>A0A844G0K6</accession>
<dbReference type="RefSeq" id="WP_154417178.1">
    <property type="nucleotide sequence ID" value="NZ_VUNS01000003.1"/>
</dbReference>
<dbReference type="GO" id="GO:0015628">
    <property type="term" value="P:protein secretion by the type II secretion system"/>
    <property type="evidence" value="ECO:0007669"/>
    <property type="project" value="InterPro"/>
</dbReference>
<evidence type="ECO:0000313" key="4">
    <source>
        <dbReference type="Proteomes" id="UP000435649"/>
    </source>
</evidence>
<sequence length="252" mass="27703">MRKPFTLIELLVVIAIIAILASMLLPALNQARERAKAATCLSQLKQCGMGLEFYSNDNHGIIIQTRKGGDGNTDITWNNALLGWKHFNDPSLSGRKIDFKQWGIVPYLSGPESVTWCPTMQSDPGRSQFAYGLAELQYSGNWDEIKGEVGNLPLRVDASNKYLILKNMKQPSRTVLVADTGYEFMSSNAGFCSKAFKHKEESGFQKGVMLRHGAKANVLFGDGHSGSLDKGGLGETTNKITYVLNKDGVVIR</sequence>
<evidence type="ECO:0000313" key="3">
    <source>
        <dbReference type="EMBL" id="MST96201.1"/>
    </source>
</evidence>
<dbReference type="SUPFAM" id="SSF54523">
    <property type="entry name" value="Pili subunits"/>
    <property type="match status" value="1"/>
</dbReference>